<protein>
    <submittedName>
        <fullName evidence="1">Uncharacterized protein</fullName>
    </submittedName>
</protein>
<reference evidence="1" key="1">
    <citation type="submission" date="2020-08" db="EMBL/GenBank/DDBJ databases">
        <title>Multicomponent nature underlies the extraordinary mechanical properties of spider dragline silk.</title>
        <authorList>
            <person name="Kono N."/>
            <person name="Nakamura H."/>
            <person name="Mori M."/>
            <person name="Yoshida Y."/>
            <person name="Ohtoshi R."/>
            <person name="Malay A.D."/>
            <person name="Moran D.A.P."/>
            <person name="Tomita M."/>
            <person name="Numata K."/>
            <person name="Arakawa K."/>
        </authorList>
    </citation>
    <scope>NUCLEOTIDE SEQUENCE</scope>
</reference>
<accession>A0A8X7BM51</accession>
<gene>
    <name evidence="1" type="ORF">TNCV_3450031</name>
</gene>
<dbReference type="Proteomes" id="UP000887159">
    <property type="component" value="Unassembled WGS sequence"/>
</dbReference>
<evidence type="ECO:0000313" key="1">
    <source>
        <dbReference type="EMBL" id="GFY36300.1"/>
    </source>
</evidence>
<sequence>MDLVILNLSQVTKMTPDLALLTLTDLSRTLSPLYSESSVTLGPKLTTHSSQALDNDHLVTTAKNGHRWKQDSSLSTIRPQSTGFQPDRFMHHCNPAQQCESVNGTWRSGRYEGNEKERKNQYLKLIKLSLKQAVIQMDSIDLQTSGGNANQGSVVEKEKTSMFHWELLAC</sequence>
<dbReference type="AlphaFoldDB" id="A0A8X7BM51"/>
<name>A0A8X7BM51_TRICX</name>
<proteinExistence type="predicted"/>
<organism evidence="1 2">
    <name type="scientific">Trichonephila clavipes</name>
    <name type="common">Golden silk orbweaver</name>
    <name type="synonym">Nephila clavipes</name>
    <dbReference type="NCBI Taxonomy" id="2585209"/>
    <lineage>
        <taxon>Eukaryota</taxon>
        <taxon>Metazoa</taxon>
        <taxon>Ecdysozoa</taxon>
        <taxon>Arthropoda</taxon>
        <taxon>Chelicerata</taxon>
        <taxon>Arachnida</taxon>
        <taxon>Araneae</taxon>
        <taxon>Araneomorphae</taxon>
        <taxon>Entelegynae</taxon>
        <taxon>Araneoidea</taxon>
        <taxon>Nephilidae</taxon>
        <taxon>Trichonephila</taxon>
    </lineage>
</organism>
<keyword evidence="2" id="KW-1185">Reference proteome</keyword>
<comment type="caution">
    <text evidence="1">The sequence shown here is derived from an EMBL/GenBank/DDBJ whole genome shotgun (WGS) entry which is preliminary data.</text>
</comment>
<dbReference type="EMBL" id="BMAU01021436">
    <property type="protein sequence ID" value="GFY36300.1"/>
    <property type="molecule type" value="Genomic_DNA"/>
</dbReference>
<evidence type="ECO:0000313" key="2">
    <source>
        <dbReference type="Proteomes" id="UP000887159"/>
    </source>
</evidence>